<evidence type="ECO:0000256" key="4">
    <source>
        <dbReference type="ARBA" id="ARBA00022448"/>
    </source>
</evidence>
<evidence type="ECO:0000256" key="9">
    <source>
        <dbReference type="ARBA" id="ARBA00023251"/>
    </source>
</evidence>
<feature type="transmembrane region" description="Helical" evidence="10">
    <location>
        <begin position="418"/>
        <end position="437"/>
    </location>
</feature>
<dbReference type="CDD" id="cd13143">
    <property type="entry name" value="MATE_MepA_like"/>
    <property type="match status" value="1"/>
</dbReference>
<feature type="transmembrane region" description="Helical" evidence="10">
    <location>
        <begin position="20"/>
        <end position="43"/>
    </location>
</feature>
<dbReference type="GO" id="GO:0042910">
    <property type="term" value="F:xenobiotic transmembrane transporter activity"/>
    <property type="evidence" value="ECO:0007669"/>
    <property type="project" value="InterPro"/>
</dbReference>
<dbReference type="PANTHER" id="PTHR43823:SF3">
    <property type="entry name" value="MULTIDRUG EXPORT PROTEIN MEPA"/>
    <property type="match status" value="1"/>
</dbReference>
<dbReference type="EMBL" id="SMBP01000018">
    <property type="protein sequence ID" value="TCU57607.1"/>
    <property type="molecule type" value="Genomic_DNA"/>
</dbReference>
<gene>
    <name evidence="11" type="ORF">EDD61_11851</name>
</gene>
<dbReference type="AlphaFoldDB" id="A0A4R3T9T9"/>
<dbReference type="Proteomes" id="UP000295773">
    <property type="component" value="Unassembled WGS sequence"/>
</dbReference>
<accession>A0A4R3T9T9</accession>
<evidence type="ECO:0000313" key="11">
    <source>
        <dbReference type="EMBL" id="TCU57607.1"/>
    </source>
</evidence>
<dbReference type="RefSeq" id="WP_132225306.1">
    <property type="nucleotide sequence ID" value="NZ_JANKBG010000017.1"/>
</dbReference>
<feature type="transmembrane region" description="Helical" evidence="10">
    <location>
        <begin position="139"/>
        <end position="160"/>
    </location>
</feature>
<comment type="subcellular location">
    <subcellularLocation>
        <location evidence="1">Cell membrane</location>
        <topology evidence="1">Multi-pass membrane protein</topology>
    </subcellularLocation>
</comment>
<evidence type="ECO:0000256" key="5">
    <source>
        <dbReference type="ARBA" id="ARBA00022475"/>
    </source>
</evidence>
<proteinExistence type="inferred from homology"/>
<dbReference type="Pfam" id="PF01554">
    <property type="entry name" value="MatE"/>
    <property type="match status" value="2"/>
</dbReference>
<evidence type="ECO:0000256" key="7">
    <source>
        <dbReference type="ARBA" id="ARBA00022989"/>
    </source>
</evidence>
<evidence type="ECO:0000256" key="10">
    <source>
        <dbReference type="SAM" id="Phobius"/>
    </source>
</evidence>
<feature type="transmembrane region" description="Helical" evidence="10">
    <location>
        <begin position="315"/>
        <end position="338"/>
    </location>
</feature>
<evidence type="ECO:0000313" key="12">
    <source>
        <dbReference type="Proteomes" id="UP000295773"/>
    </source>
</evidence>
<keyword evidence="6 10" id="KW-0812">Transmembrane</keyword>
<feature type="transmembrane region" description="Helical" evidence="10">
    <location>
        <begin position="240"/>
        <end position="265"/>
    </location>
</feature>
<dbReference type="GO" id="GO:0005886">
    <property type="term" value="C:plasma membrane"/>
    <property type="evidence" value="ECO:0007669"/>
    <property type="project" value="UniProtKB-SubCell"/>
</dbReference>
<evidence type="ECO:0000256" key="3">
    <source>
        <dbReference type="ARBA" id="ARBA00022106"/>
    </source>
</evidence>
<evidence type="ECO:0000256" key="6">
    <source>
        <dbReference type="ARBA" id="ARBA00022692"/>
    </source>
</evidence>
<evidence type="ECO:0000256" key="2">
    <source>
        <dbReference type="ARBA" id="ARBA00008417"/>
    </source>
</evidence>
<dbReference type="InterPro" id="IPR048279">
    <property type="entry name" value="MdtK-like"/>
</dbReference>
<dbReference type="InterPro" id="IPR045070">
    <property type="entry name" value="MATE_MepA-like"/>
</dbReference>
<feature type="transmembrane region" description="Helical" evidence="10">
    <location>
        <begin position="393"/>
        <end position="412"/>
    </location>
</feature>
<dbReference type="PIRSF" id="PIRSF006603">
    <property type="entry name" value="DinF"/>
    <property type="match status" value="1"/>
</dbReference>
<dbReference type="GO" id="GO:0015297">
    <property type="term" value="F:antiporter activity"/>
    <property type="evidence" value="ECO:0007669"/>
    <property type="project" value="InterPro"/>
</dbReference>
<evidence type="ECO:0000256" key="1">
    <source>
        <dbReference type="ARBA" id="ARBA00004651"/>
    </source>
</evidence>
<keyword evidence="4" id="KW-0813">Transport</keyword>
<reference evidence="11 12" key="1">
    <citation type="submission" date="2019-03" db="EMBL/GenBank/DDBJ databases">
        <title>Genomic Encyclopedia of Type Strains, Phase IV (KMG-IV): sequencing the most valuable type-strain genomes for metagenomic binning, comparative biology and taxonomic classification.</title>
        <authorList>
            <person name="Goeker M."/>
        </authorList>
    </citation>
    <scope>NUCLEOTIDE SEQUENCE [LARGE SCALE GENOMIC DNA]</scope>
    <source>
        <strain evidence="11 12">DSM 29481</strain>
    </source>
</reference>
<keyword evidence="7 10" id="KW-1133">Transmembrane helix</keyword>
<keyword evidence="12" id="KW-1185">Reference proteome</keyword>
<comment type="caution">
    <text evidence="11">The sequence shown here is derived from an EMBL/GenBank/DDBJ whole genome shotgun (WGS) entry which is preliminary data.</text>
</comment>
<feature type="transmembrane region" description="Helical" evidence="10">
    <location>
        <begin position="172"/>
        <end position="192"/>
    </location>
</feature>
<dbReference type="NCBIfam" id="TIGR00797">
    <property type="entry name" value="matE"/>
    <property type="match status" value="1"/>
</dbReference>
<organism evidence="11 12">
    <name type="scientific">Longicatena caecimuris</name>
    <dbReference type="NCBI Taxonomy" id="1796635"/>
    <lineage>
        <taxon>Bacteria</taxon>
        <taxon>Bacillati</taxon>
        <taxon>Bacillota</taxon>
        <taxon>Erysipelotrichia</taxon>
        <taxon>Erysipelotrichales</taxon>
        <taxon>Erysipelotrichaceae</taxon>
        <taxon>Longicatena</taxon>
    </lineage>
</organism>
<evidence type="ECO:0000256" key="8">
    <source>
        <dbReference type="ARBA" id="ARBA00023136"/>
    </source>
</evidence>
<protein>
    <recommendedName>
        <fullName evidence="3">Multidrug export protein MepA</fullName>
    </recommendedName>
</protein>
<feature type="transmembrane region" description="Helical" evidence="10">
    <location>
        <begin position="198"/>
        <end position="219"/>
    </location>
</feature>
<dbReference type="PANTHER" id="PTHR43823">
    <property type="entry name" value="SPORULATION PROTEIN YKVU"/>
    <property type="match status" value="1"/>
</dbReference>
<keyword evidence="5" id="KW-1003">Cell membrane</keyword>
<dbReference type="InterPro" id="IPR051327">
    <property type="entry name" value="MATE_MepA_subfamily"/>
</dbReference>
<dbReference type="GO" id="GO:0046677">
    <property type="term" value="P:response to antibiotic"/>
    <property type="evidence" value="ECO:0007669"/>
    <property type="project" value="UniProtKB-KW"/>
</dbReference>
<feature type="transmembrane region" description="Helical" evidence="10">
    <location>
        <begin position="271"/>
        <end position="294"/>
    </location>
</feature>
<dbReference type="InterPro" id="IPR002528">
    <property type="entry name" value="MATE_fam"/>
</dbReference>
<sequence>MSTKVSSNRLLNDRVHRLYLHYLFPTLIAMASNSLYCLADVFFISKGAGSTGLAALNIAMPLFTLYSAIGLTFGVGGATIMSIAEGTGHMQERNQAFTCSVLGMSVIGLFIAVFGTIFAQPFAYMLGSSQELLPHVMEYMRPINACAMFFVINYAGSILLRNDHAPKLAMQATLCGNITNIILDYLLVMVFGMGLFGASIATALSAVLSLLFMLPHFFFKQNTVHFYKDIFSIEVWKRMLMNGAGSGVLEISAGSVVLIFNYVIVQEADQLFLAAYAIVTNIAYVTKGLLNGFAQAAQPIISTNYGARQKKRTQQAFHISLIASSLFALLLYILFLLFPNTVAAIFSDGDMQLIASAGDGIRFYFTSLFFTAIITMILYYLQAIECSRAATILALLKGFVFVIISLFIMVHLFGMNGIWFTITLAEGLAVLSGFWLLKKL</sequence>
<name>A0A4R3T9T9_9FIRM</name>
<comment type="similarity">
    <text evidence="2">Belongs to the multi antimicrobial extrusion (MATE) (TC 2.A.66.1) family. MepA subfamily.</text>
</comment>
<feature type="transmembrane region" description="Helical" evidence="10">
    <location>
        <begin position="361"/>
        <end position="381"/>
    </location>
</feature>
<feature type="transmembrane region" description="Helical" evidence="10">
    <location>
        <begin position="96"/>
        <end position="119"/>
    </location>
</feature>
<feature type="transmembrane region" description="Helical" evidence="10">
    <location>
        <begin position="63"/>
        <end position="84"/>
    </location>
</feature>
<keyword evidence="8 10" id="KW-0472">Membrane</keyword>
<keyword evidence="9" id="KW-0046">Antibiotic resistance</keyword>